<organism evidence="1 2">
    <name type="scientific">Floricoccus penangensis</name>
    <dbReference type="NCBI Taxonomy" id="1859475"/>
    <lineage>
        <taxon>Bacteria</taxon>
        <taxon>Bacillati</taxon>
        <taxon>Bacillota</taxon>
        <taxon>Bacilli</taxon>
        <taxon>Lactobacillales</taxon>
        <taxon>Streptococcaceae</taxon>
        <taxon>Floricoccus</taxon>
    </lineage>
</organism>
<dbReference type="AlphaFoldDB" id="A0A9Q5JHQ0"/>
<comment type="caution">
    <text evidence="1">The sequence shown here is derived from an EMBL/GenBank/DDBJ whole genome shotgun (WGS) entry which is preliminary data.</text>
</comment>
<dbReference type="EMBL" id="MKIQ01000005">
    <property type="protein sequence ID" value="OFI47537.1"/>
    <property type="molecule type" value="Genomic_DNA"/>
</dbReference>
<dbReference type="OrthoDB" id="2168472at2"/>
<name>A0A9Q5JHQ0_9LACT</name>
<keyword evidence="2" id="KW-1185">Reference proteome</keyword>
<reference evidence="2" key="1">
    <citation type="submission" date="2016-09" db="EMBL/GenBank/DDBJ databases">
        <title>Draft genome sequence of a novel species of the family Streptococcaceae isolated from flowers.</title>
        <authorList>
            <person name="Chuah L.-O."/>
            <person name="Yap K.-P."/>
            <person name="Thong K.L."/>
            <person name="Liong M.T."/>
            <person name="Ahmad R."/>
            <person name="Rusul G."/>
        </authorList>
    </citation>
    <scope>NUCLEOTIDE SEQUENCE [LARGE SCALE GENOMIC DNA]</scope>
    <source>
        <strain evidence="2">HibF3</strain>
    </source>
</reference>
<proteinExistence type="predicted"/>
<accession>A0A9Q5JHQ0</accession>
<evidence type="ECO:0000313" key="2">
    <source>
        <dbReference type="Proteomes" id="UP000177273"/>
    </source>
</evidence>
<dbReference type="Proteomes" id="UP000177273">
    <property type="component" value="Unassembled WGS sequence"/>
</dbReference>
<gene>
    <name evidence="1" type="ORF">BG262_09435</name>
</gene>
<protein>
    <submittedName>
        <fullName evidence="1">Uncharacterized protein</fullName>
    </submittedName>
</protein>
<sequence>MLNKNENTIKSQDSLSEFQGVIAEKVLPNEDVSKTYRVFLSNIEAISDDENLLPILNNFGLVLNLVKGQFQAIRPNKLKVGDKVIFSLKGIPPMTMSIPPQVAGVAVEYIKLVEE</sequence>
<evidence type="ECO:0000313" key="1">
    <source>
        <dbReference type="EMBL" id="OFI47537.1"/>
    </source>
</evidence>
<dbReference type="RefSeq" id="WP_070787314.1">
    <property type="nucleotide sequence ID" value="NZ_MKIQ01000005.1"/>
</dbReference>